<name>A0A0C2ZDC1_9AGAM</name>
<dbReference type="EMBL" id="KN822069">
    <property type="protein sequence ID" value="KIM59793.1"/>
    <property type="molecule type" value="Genomic_DNA"/>
</dbReference>
<gene>
    <name evidence="1" type="ORF">SCLCIDRAFT_981528</name>
</gene>
<sequence length="111" mass="12649">MNRSRAWWPAHNRVGASSVCQSYHVPVPPSRVHSPLKIKCDRILFTHNPTGIPPRHPSSLPVQGPNVNVSTTKGTKADWLLLLSLMRWLARDLEEIRRLTTVLCYTIHHLD</sequence>
<keyword evidence="2" id="KW-1185">Reference proteome</keyword>
<dbReference type="Proteomes" id="UP000053989">
    <property type="component" value="Unassembled WGS sequence"/>
</dbReference>
<reference evidence="2" key="2">
    <citation type="submission" date="2015-01" db="EMBL/GenBank/DDBJ databases">
        <title>Evolutionary Origins and Diversification of the Mycorrhizal Mutualists.</title>
        <authorList>
            <consortium name="DOE Joint Genome Institute"/>
            <consortium name="Mycorrhizal Genomics Consortium"/>
            <person name="Kohler A."/>
            <person name="Kuo A."/>
            <person name="Nagy L.G."/>
            <person name="Floudas D."/>
            <person name="Copeland A."/>
            <person name="Barry K.W."/>
            <person name="Cichocki N."/>
            <person name="Veneault-Fourrey C."/>
            <person name="LaButti K."/>
            <person name="Lindquist E.A."/>
            <person name="Lipzen A."/>
            <person name="Lundell T."/>
            <person name="Morin E."/>
            <person name="Murat C."/>
            <person name="Riley R."/>
            <person name="Ohm R."/>
            <person name="Sun H."/>
            <person name="Tunlid A."/>
            <person name="Henrissat B."/>
            <person name="Grigoriev I.V."/>
            <person name="Hibbett D.S."/>
            <person name="Martin F."/>
        </authorList>
    </citation>
    <scope>NUCLEOTIDE SEQUENCE [LARGE SCALE GENOMIC DNA]</scope>
    <source>
        <strain evidence="2">Foug A</strain>
    </source>
</reference>
<dbReference type="HOGENOM" id="CLU_2159907_0_0_1"/>
<dbReference type="AlphaFoldDB" id="A0A0C2ZDC1"/>
<evidence type="ECO:0000313" key="2">
    <source>
        <dbReference type="Proteomes" id="UP000053989"/>
    </source>
</evidence>
<reference evidence="1 2" key="1">
    <citation type="submission" date="2014-04" db="EMBL/GenBank/DDBJ databases">
        <authorList>
            <consortium name="DOE Joint Genome Institute"/>
            <person name="Kuo A."/>
            <person name="Kohler A."/>
            <person name="Nagy L.G."/>
            <person name="Floudas D."/>
            <person name="Copeland A."/>
            <person name="Barry K.W."/>
            <person name="Cichocki N."/>
            <person name="Veneault-Fourrey C."/>
            <person name="LaButti K."/>
            <person name="Lindquist E.A."/>
            <person name="Lipzen A."/>
            <person name="Lundell T."/>
            <person name="Morin E."/>
            <person name="Murat C."/>
            <person name="Sun H."/>
            <person name="Tunlid A."/>
            <person name="Henrissat B."/>
            <person name="Grigoriev I.V."/>
            <person name="Hibbett D.S."/>
            <person name="Martin F."/>
            <person name="Nordberg H.P."/>
            <person name="Cantor M.N."/>
            <person name="Hua S.X."/>
        </authorList>
    </citation>
    <scope>NUCLEOTIDE SEQUENCE [LARGE SCALE GENOMIC DNA]</scope>
    <source>
        <strain evidence="1 2">Foug A</strain>
    </source>
</reference>
<proteinExistence type="predicted"/>
<dbReference type="InParanoid" id="A0A0C2ZDC1"/>
<accession>A0A0C2ZDC1</accession>
<organism evidence="1 2">
    <name type="scientific">Scleroderma citrinum Foug A</name>
    <dbReference type="NCBI Taxonomy" id="1036808"/>
    <lineage>
        <taxon>Eukaryota</taxon>
        <taxon>Fungi</taxon>
        <taxon>Dikarya</taxon>
        <taxon>Basidiomycota</taxon>
        <taxon>Agaricomycotina</taxon>
        <taxon>Agaricomycetes</taxon>
        <taxon>Agaricomycetidae</taxon>
        <taxon>Boletales</taxon>
        <taxon>Sclerodermatineae</taxon>
        <taxon>Sclerodermataceae</taxon>
        <taxon>Scleroderma</taxon>
    </lineage>
</organism>
<evidence type="ECO:0000313" key="1">
    <source>
        <dbReference type="EMBL" id="KIM59793.1"/>
    </source>
</evidence>
<protein>
    <submittedName>
        <fullName evidence="1">Uncharacterized protein</fullName>
    </submittedName>
</protein>